<reference evidence="2 3" key="1">
    <citation type="submission" date="2021-06" db="EMBL/GenBank/DDBJ databases">
        <title>Bacillus sp. RD4P76, an endophyte from a halophyte.</title>
        <authorList>
            <person name="Sun J.-Q."/>
        </authorList>
    </citation>
    <scope>NUCLEOTIDE SEQUENCE [LARGE SCALE GENOMIC DNA]</scope>
    <source>
        <strain evidence="2 3">CGMCC 1.15917</strain>
    </source>
</reference>
<sequence>MWNTRFRLPILLTIILIGIGAIYYYYYSGPDEFLSEGALLDEIRDYYYEADSSTEIQDIIFIDESHVFVPFRINNIYGTSYWYWEKRKWNLRRIDTIQTPTIWRVDPEDPSTFVFLWNMSPDTDLHEGEFFMINPRNYFVSNNVHTYTPHVQLSMTIPFTGTSNSEKSFGVVSIPEDWKVFLQEYYEVEHAKIPNDSFFDSFFPHSSVYFGWKPFDKEGNIYYPQIPNGSGYGFGDSSVDYLRNINEYDIE</sequence>
<keyword evidence="1" id="KW-0472">Membrane</keyword>
<keyword evidence="3" id="KW-1185">Reference proteome</keyword>
<evidence type="ECO:0000313" key="3">
    <source>
        <dbReference type="Proteomes" id="UP000784880"/>
    </source>
</evidence>
<organism evidence="2 3">
    <name type="scientific">Evansella tamaricis</name>
    <dbReference type="NCBI Taxonomy" id="2069301"/>
    <lineage>
        <taxon>Bacteria</taxon>
        <taxon>Bacillati</taxon>
        <taxon>Bacillota</taxon>
        <taxon>Bacilli</taxon>
        <taxon>Bacillales</taxon>
        <taxon>Bacillaceae</taxon>
        <taxon>Evansella</taxon>
    </lineage>
</organism>
<dbReference type="Proteomes" id="UP000784880">
    <property type="component" value="Unassembled WGS sequence"/>
</dbReference>
<evidence type="ECO:0000313" key="2">
    <source>
        <dbReference type="EMBL" id="MBU9712727.1"/>
    </source>
</evidence>
<keyword evidence="1" id="KW-1133">Transmembrane helix</keyword>
<dbReference type="RefSeq" id="WP_217066902.1">
    <property type="nucleotide sequence ID" value="NZ_JAHQCS010000107.1"/>
</dbReference>
<evidence type="ECO:0000256" key="1">
    <source>
        <dbReference type="SAM" id="Phobius"/>
    </source>
</evidence>
<comment type="caution">
    <text evidence="2">The sequence shown here is derived from an EMBL/GenBank/DDBJ whole genome shotgun (WGS) entry which is preliminary data.</text>
</comment>
<proteinExistence type="predicted"/>
<protein>
    <submittedName>
        <fullName evidence="2">Uncharacterized protein</fullName>
    </submittedName>
</protein>
<accession>A0ABS6JGA8</accession>
<name>A0ABS6JGA8_9BACI</name>
<keyword evidence="1" id="KW-0812">Transmembrane</keyword>
<dbReference type="EMBL" id="JAHQCS010000107">
    <property type="protein sequence ID" value="MBU9712727.1"/>
    <property type="molecule type" value="Genomic_DNA"/>
</dbReference>
<gene>
    <name evidence="2" type="ORF">KS419_13330</name>
</gene>
<feature type="transmembrane region" description="Helical" evidence="1">
    <location>
        <begin position="6"/>
        <end position="26"/>
    </location>
</feature>